<protein>
    <submittedName>
        <fullName evidence="2">Uncharacterized protein</fullName>
    </submittedName>
</protein>
<sequence length="30" mass="3706">MRQKQIRRKTEQKDPNRIQYNSNTRDTVNS</sequence>
<name>A0A2P2NP33_RHIMU</name>
<evidence type="ECO:0000313" key="2">
    <source>
        <dbReference type="EMBL" id="MBX44164.1"/>
    </source>
</evidence>
<dbReference type="EMBL" id="GGEC01063680">
    <property type="protein sequence ID" value="MBX44164.1"/>
    <property type="molecule type" value="Transcribed_RNA"/>
</dbReference>
<reference evidence="2" key="1">
    <citation type="submission" date="2018-02" db="EMBL/GenBank/DDBJ databases">
        <title>Rhizophora mucronata_Transcriptome.</title>
        <authorList>
            <person name="Meera S.P."/>
            <person name="Sreeshan A."/>
            <person name="Augustine A."/>
        </authorList>
    </citation>
    <scope>NUCLEOTIDE SEQUENCE</scope>
    <source>
        <tissue evidence="2">Leaf</tissue>
    </source>
</reference>
<proteinExistence type="predicted"/>
<feature type="region of interest" description="Disordered" evidence="1">
    <location>
        <begin position="1"/>
        <end position="30"/>
    </location>
</feature>
<feature type="compositionally biased region" description="Polar residues" evidence="1">
    <location>
        <begin position="18"/>
        <end position="30"/>
    </location>
</feature>
<dbReference type="AlphaFoldDB" id="A0A2P2NP33"/>
<evidence type="ECO:0000256" key="1">
    <source>
        <dbReference type="SAM" id="MobiDB-lite"/>
    </source>
</evidence>
<accession>A0A2P2NP33</accession>
<organism evidence="2">
    <name type="scientific">Rhizophora mucronata</name>
    <name type="common">Asiatic mangrove</name>
    <dbReference type="NCBI Taxonomy" id="61149"/>
    <lineage>
        <taxon>Eukaryota</taxon>
        <taxon>Viridiplantae</taxon>
        <taxon>Streptophyta</taxon>
        <taxon>Embryophyta</taxon>
        <taxon>Tracheophyta</taxon>
        <taxon>Spermatophyta</taxon>
        <taxon>Magnoliopsida</taxon>
        <taxon>eudicotyledons</taxon>
        <taxon>Gunneridae</taxon>
        <taxon>Pentapetalae</taxon>
        <taxon>rosids</taxon>
        <taxon>fabids</taxon>
        <taxon>Malpighiales</taxon>
        <taxon>Rhizophoraceae</taxon>
        <taxon>Rhizophora</taxon>
    </lineage>
</organism>